<dbReference type="InterPro" id="IPR002575">
    <property type="entry name" value="Aminoglycoside_PTrfase"/>
</dbReference>
<reference evidence="2" key="1">
    <citation type="submission" date="2018-06" db="EMBL/GenBank/DDBJ databases">
        <authorList>
            <person name="Zhirakovskaya E."/>
        </authorList>
    </citation>
    <scope>NUCLEOTIDE SEQUENCE</scope>
</reference>
<feature type="domain" description="Aminoglycoside phosphotransferase" evidence="1">
    <location>
        <begin position="38"/>
        <end position="159"/>
    </location>
</feature>
<dbReference type="InterPro" id="IPR011009">
    <property type="entry name" value="Kinase-like_dom_sf"/>
</dbReference>
<dbReference type="Gene3D" id="3.30.200.20">
    <property type="entry name" value="Phosphorylase Kinase, domain 1"/>
    <property type="match status" value="1"/>
</dbReference>
<dbReference type="PANTHER" id="PTHR47829:SF1">
    <property type="entry name" value="HAD FAMILY PHOSPHATASE"/>
    <property type="match status" value="1"/>
</dbReference>
<feature type="non-terminal residue" evidence="2">
    <location>
        <position position="160"/>
    </location>
</feature>
<evidence type="ECO:0000313" key="2">
    <source>
        <dbReference type="EMBL" id="VAV92565.1"/>
    </source>
</evidence>
<dbReference type="AlphaFoldDB" id="A0A3B0SBZ6"/>
<dbReference type="InterPro" id="IPR041726">
    <property type="entry name" value="ACAD10_11_N"/>
</dbReference>
<gene>
    <name evidence="2" type="ORF">MNBD_ALPHA06-1812</name>
</gene>
<dbReference type="GO" id="GO:0016740">
    <property type="term" value="F:transferase activity"/>
    <property type="evidence" value="ECO:0007669"/>
    <property type="project" value="UniProtKB-KW"/>
</dbReference>
<proteinExistence type="predicted"/>
<name>A0A3B0SBZ6_9ZZZZ</name>
<dbReference type="CDD" id="cd05154">
    <property type="entry name" value="ACAD10_11_N-like"/>
    <property type="match status" value="1"/>
</dbReference>
<evidence type="ECO:0000259" key="1">
    <source>
        <dbReference type="Pfam" id="PF01636"/>
    </source>
</evidence>
<sequence>MSGENATIEVRQGEELDAKRIGKFLSGKIAGISGTPNIRQFPSGASNLTYALDFPEKSLVLRRPPSGSKPKSGHDMGREFRIMQALQGHFPVPVCLLYSEDEDVVGAPFYVMERVQGLLVKTEFPPELGWGEAEAAKLCHTFFDLLVALHKLDIDEVGLR</sequence>
<organism evidence="2">
    <name type="scientific">hydrothermal vent metagenome</name>
    <dbReference type="NCBI Taxonomy" id="652676"/>
    <lineage>
        <taxon>unclassified sequences</taxon>
        <taxon>metagenomes</taxon>
        <taxon>ecological metagenomes</taxon>
    </lineage>
</organism>
<dbReference type="EMBL" id="UOEE01000147">
    <property type="protein sequence ID" value="VAV92565.1"/>
    <property type="molecule type" value="Genomic_DNA"/>
</dbReference>
<protein>
    <submittedName>
        <fullName evidence="2">Acyl-CoA dehydrogenase, putative phosphotransferase</fullName>
    </submittedName>
</protein>
<dbReference type="InterPro" id="IPR052898">
    <property type="entry name" value="ACAD10-like"/>
</dbReference>
<dbReference type="Pfam" id="PF01636">
    <property type="entry name" value="APH"/>
    <property type="match status" value="1"/>
</dbReference>
<keyword evidence="2" id="KW-0808">Transferase</keyword>
<dbReference type="SUPFAM" id="SSF56112">
    <property type="entry name" value="Protein kinase-like (PK-like)"/>
    <property type="match status" value="1"/>
</dbReference>
<accession>A0A3B0SBZ6</accession>
<dbReference type="PANTHER" id="PTHR47829">
    <property type="entry name" value="HYDROLASE, PUTATIVE (AFU_ORTHOLOGUE AFUA_1G12880)-RELATED"/>
    <property type="match status" value="1"/>
</dbReference>